<protein>
    <submittedName>
        <fullName evidence="3">RHS repeat-associated core domain-containing protein</fullName>
    </submittedName>
</protein>
<evidence type="ECO:0000313" key="3">
    <source>
        <dbReference type="EMBL" id="REC40639.1"/>
    </source>
</evidence>
<dbReference type="Gene3D" id="2.180.10.10">
    <property type="entry name" value="RHS repeat-associated core"/>
    <property type="match status" value="1"/>
</dbReference>
<organism evidence="3 4">
    <name type="scientific">Candidatus Chryseobacterium massiliense</name>
    <dbReference type="NCBI Taxonomy" id="204089"/>
    <lineage>
        <taxon>Bacteria</taxon>
        <taxon>Pseudomonadati</taxon>
        <taxon>Bacteroidota</taxon>
        <taxon>Flavobacteriia</taxon>
        <taxon>Flavobacteriales</taxon>
        <taxon>Weeksellaceae</taxon>
        <taxon>Chryseobacterium group</taxon>
        <taxon>Chryseobacterium</taxon>
    </lineage>
</organism>
<dbReference type="InterPro" id="IPR022385">
    <property type="entry name" value="Rhs_assc_core"/>
</dbReference>
<evidence type="ECO:0000313" key="4">
    <source>
        <dbReference type="Proteomes" id="UP000256924"/>
    </source>
</evidence>
<accession>A0A3D9AGZ0</accession>
<feature type="signal peptide" evidence="1">
    <location>
        <begin position="1"/>
        <end position="23"/>
    </location>
</feature>
<dbReference type="PANTHER" id="PTHR32305">
    <property type="match status" value="1"/>
</dbReference>
<proteinExistence type="predicted"/>
<dbReference type="AlphaFoldDB" id="A0A3D9AGZ0"/>
<dbReference type="PANTHER" id="PTHR32305:SF15">
    <property type="entry name" value="PROTEIN RHSA-RELATED"/>
    <property type="match status" value="1"/>
</dbReference>
<feature type="chain" id="PRO_5017609372" evidence="1">
    <location>
        <begin position="24"/>
        <end position="956"/>
    </location>
</feature>
<sequence>MIKYSTTKAFSLLGLVFAAMSFAQSQNENYIQSRSCLNDDCSRKSETITYFDGLGRPKQIISVKATPGGKDLVTPVTYDGFGRQVKNILPVPAATQNSSIHTGITDETAANSYYGVSNAYSEKEMENSPLDRVLQQASPGEPWKMSSGHTQKLKYETNLGTEVKKFITSTTTSTVNNVSTTVSTLSVSSDNSGYYPAATLYKNTVTDEDGNPVTEFKNGQGQTILVRRNDGAQNVDTYYVYNEYSQLAFVLSPKAVKQISDNSNLITDAILNELCYQYRYDGRDRLVEKRLPGKEWELMVYDKQDRLVLTQDAILRTVNNSFGSKGWLFTKYDEFGRVAYTGFFSNTASRQVMQNALNSMTANAYNTERRSSTSFNLQGLDVYYDKQAFPTGSMTLLSVNYYDTYPPEAPTVPATVLGQHTMKQTLGSSEDASTIGILTATYVKNIEDNNWTKTYIYYDSMGRAIATKSTNHLGGYTNTETELDFAGVPKLSKTYHKRLSTDTEKVITETFEYDSQNRLVKHYHQVDNNPEELLAENTYNDLSQLVNKKVGNNLQSIDYTYNIRGWMTKINDPANLNGKLFGYKVKYSEVEGLETPNTDFSTLKVKPKYNGNIAEVDWRTGTTTGDNLRRYGYVYDGANRLLAGFYQKDTNPSAKEYFEKMEYDLNGNISNLKRSAQSQQGASAFNIDDLGYIYTGNRLTSVTDSSTDYRGYPDTSGNTISYDLNGNMKDHKDKGILQIDYNFLNLPKYIKFSDFASYDRSNKVYVNTNYLYRADGVKMRKVHNYKDPSYAYALGTRTTDYLDGFQYEYDWTPLSGIPTNDFQLKFVPTSEGYFDFVKNKYIYNYTDHLGNIRLSYFNSGSGAEVLEENNYYPFGMKHEGYNTSFSFGSSYQYKYNGKELQESGMYDYGARFYMADIGRWGVVDPLAEMNRRFAPYNYAVNNPIMFIDPDGRNADV</sequence>
<evidence type="ECO:0000256" key="1">
    <source>
        <dbReference type="SAM" id="SignalP"/>
    </source>
</evidence>
<dbReference type="InterPro" id="IPR050708">
    <property type="entry name" value="T6SS_VgrG/RHS"/>
</dbReference>
<dbReference type="EMBL" id="QNVU01000072">
    <property type="protein sequence ID" value="REC40639.1"/>
    <property type="molecule type" value="Genomic_DNA"/>
</dbReference>
<keyword evidence="1" id="KW-0732">Signal</keyword>
<name>A0A3D9AGZ0_9FLAO</name>
<dbReference type="Proteomes" id="UP000256924">
    <property type="component" value="Unassembled WGS sequence"/>
</dbReference>
<gene>
    <name evidence="3" type="ORF">DRF68_19880</name>
</gene>
<dbReference type="NCBIfam" id="TIGR03696">
    <property type="entry name" value="Rhs_assc_core"/>
    <property type="match status" value="1"/>
</dbReference>
<dbReference type="InterPro" id="IPR045619">
    <property type="entry name" value="DUF6443"/>
</dbReference>
<dbReference type="RefSeq" id="WP_116100070.1">
    <property type="nucleotide sequence ID" value="NZ_QNVU01000072.1"/>
</dbReference>
<evidence type="ECO:0000259" key="2">
    <source>
        <dbReference type="Pfam" id="PF20041"/>
    </source>
</evidence>
<reference evidence="3 4" key="1">
    <citation type="journal article" date="2004" name="Emerg. Infect. Dis.">
        <title>Amoebae-resisting bacteria isolated from human nasal swabs by amoebal coculture.</title>
        <authorList>
            <person name="Greub G."/>
            <person name="La Scola B."/>
            <person name="Raoult D."/>
        </authorList>
    </citation>
    <scope>NUCLEOTIDE SEQUENCE [LARGE SCALE GENOMIC DNA]</scope>
    <source>
        <strain evidence="3 4">CCUG 51329</strain>
    </source>
</reference>
<dbReference type="Pfam" id="PF20041">
    <property type="entry name" value="DUF6443"/>
    <property type="match status" value="1"/>
</dbReference>
<feature type="domain" description="DUF6443" evidence="2">
    <location>
        <begin position="33"/>
        <end position="157"/>
    </location>
</feature>
<comment type="caution">
    <text evidence="3">The sequence shown here is derived from an EMBL/GenBank/DDBJ whole genome shotgun (WGS) entry which is preliminary data.</text>
</comment>
<keyword evidence="4" id="KW-1185">Reference proteome</keyword>